<dbReference type="InterPro" id="IPR000792">
    <property type="entry name" value="Tscrpt_reg_LuxR_C"/>
</dbReference>
<dbReference type="CDD" id="cd06170">
    <property type="entry name" value="LuxR_C_like"/>
    <property type="match status" value="1"/>
</dbReference>
<evidence type="ECO:0000313" key="6">
    <source>
        <dbReference type="EMBL" id="QTD99718.1"/>
    </source>
</evidence>
<evidence type="ECO:0000256" key="2">
    <source>
        <dbReference type="ARBA" id="ARBA00023125"/>
    </source>
</evidence>
<dbReference type="SMART" id="SM00421">
    <property type="entry name" value="HTH_LUXR"/>
    <property type="match status" value="1"/>
</dbReference>
<evidence type="ECO:0000256" key="4">
    <source>
        <dbReference type="SAM" id="MobiDB-lite"/>
    </source>
</evidence>
<feature type="domain" description="HTH luxR-type" evidence="5">
    <location>
        <begin position="209"/>
        <end position="274"/>
    </location>
</feature>
<dbReference type="Proteomes" id="UP000663908">
    <property type="component" value="Chromosome"/>
</dbReference>
<dbReference type="Gene3D" id="1.10.10.10">
    <property type="entry name" value="Winged helix-like DNA-binding domain superfamily/Winged helix DNA-binding domain"/>
    <property type="match status" value="1"/>
</dbReference>
<evidence type="ECO:0000259" key="5">
    <source>
        <dbReference type="PROSITE" id="PS50043"/>
    </source>
</evidence>
<gene>
    <name evidence="6" type="ORF">S1361_20450</name>
</gene>
<evidence type="ECO:0000256" key="1">
    <source>
        <dbReference type="ARBA" id="ARBA00023015"/>
    </source>
</evidence>
<dbReference type="SUPFAM" id="SSF46894">
    <property type="entry name" value="C-terminal effector domain of the bipartite response regulators"/>
    <property type="match status" value="1"/>
</dbReference>
<keyword evidence="3" id="KW-0804">Transcription</keyword>
<name>A0ABX7TVM5_STRCY</name>
<proteinExistence type="predicted"/>
<evidence type="ECO:0000256" key="3">
    <source>
        <dbReference type="ARBA" id="ARBA00023163"/>
    </source>
</evidence>
<dbReference type="PANTHER" id="PTHR43214">
    <property type="entry name" value="TWO-COMPONENT RESPONSE REGULATOR"/>
    <property type="match status" value="1"/>
</dbReference>
<sequence>MESRIDSDEVSRPSVQPQTLALGQEAEVRRLIERTATALRDMAGEFEHLGDSLGRTPPPPQPDVASYTLEYLTEPEKIAEALSDAAAVAVTEILSTHPGPVPPDAELAAELKRTRHARARDVVVRSVYGECYFKSPNGAKHLRSLTGLGVQVRLLGSVPLRLIVSDGLTMFSGPEDDGLAVLRPELITRAARRVLEYWWVTATPLDDLVDRLRESPTPQEQAILRLMSAGVRDEVIAREIGVSIRTLRRTLAAVMDKLGAENRFQAGIKAVARGWL</sequence>
<accession>A0ABX7TVM5</accession>
<organism evidence="6 7">
    <name type="scientific">Streptomyces cyanogenus</name>
    <dbReference type="NCBI Taxonomy" id="80860"/>
    <lineage>
        <taxon>Bacteria</taxon>
        <taxon>Bacillati</taxon>
        <taxon>Actinomycetota</taxon>
        <taxon>Actinomycetes</taxon>
        <taxon>Kitasatosporales</taxon>
        <taxon>Streptomycetaceae</taxon>
        <taxon>Streptomyces</taxon>
    </lineage>
</organism>
<keyword evidence="2" id="KW-0238">DNA-binding</keyword>
<reference evidence="6 7" key="1">
    <citation type="submission" date="2021-03" db="EMBL/GenBank/DDBJ databases">
        <title>Complete genome sequence of Streptomyces cyanogenus S136, producer of anticancer angucycline landomycin A.</title>
        <authorList>
            <person name="Hrab P."/>
            <person name="Ruckert C."/>
            <person name="Busche T."/>
            <person name="Ostash I."/>
            <person name="Kalinowski J."/>
            <person name="Fedorenko V."/>
            <person name="Yushchuk O."/>
            <person name="Ostash B."/>
        </authorList>
    </citation>
    <scope>NUCLEOTIDE SEQUENCE [LARGE SCALE GENOMIC DNA]</scope>
    <source>
        <strain evidence="6 7">S136</strain>
    </source>
</reference>
<feature type="region of interest" description="Disordered" evidence="4">
    <location>
        <begin position="1"/>
        <end position="21"/>
    </location>
</feature>
<protein>
    <submittedName>
        <fullName evidence="6">Bacterial regulatory protein, LuxR family</fullName>
    </submittedName>
</protein>
<evidence type="ECO:0000313" key="7">
    <source>
        <dbReference type="Proteomes" id="UP000663908"/>
    </source>
</evidence>
<dbReference type="InterPro" id="IPR039420">
    <property type="entry name" value="WalR-like"/>
</dbReference>
<dbReference type="RefSeq" id="WP_208033263.1">
    <property type="nucleotide sequence ID" value="NZ_CP071839.1"/>
</dbReference>
<dbReference type="PROSITE" id="PS50043">
    <property type="entry name" value="HTH_LUXR_2"/>
    <property type="match status" value="1"/>
</dbReference>
<feature type="compositionally biased region" description="Basic and acidic residues" evidence="4">
    <location>
        <begin position="1"/>
        <end position="11"/>
    </location>
</feature>
<dbReference type="EMBL" id="CP071839">
    <property type="protein sequence ID" value="QTD99718.1"/>
    <property type="molecule type" value="Genomic_DNA"/>
</dbReference>
<dbReference type="Pfam" id="PF00196">
    <property type="entry name" value="GerE"/>
    <property type="match status" value="1"/>
</dbReference>
<keyword evidence="1" id="KW-0805">Transcription regulation</keyword>
<dbReference type="InterPro" id="IPR016032">
    <property type="entry name" value="Sig_transdc_resp-reg_C-effctor"/>
</dbReference>
<keyword evidence="7" id="KW-1185">Reference proteome</keyword>
<dbReference type="PANTHER" id="PTHR43214:SF24">
    <property type="entry name" value="TRANSCRIPTIONAL REGULATORY PROTEIN NARL-RELATED"/>
    <property type="match status" value="1"/>
</dbReference>
<dbReference type="InterPro" id="IPR036388">
    <property type="entry name" value="WH-like_DNA-bd_sf"/>
</dbReference>